<dbReference type="AlphaFoldDB" id="A0A812QHU9"/>
<dbReference type="Proteomes" id="UP000601435">
    <property type="component" value="Unassembled WGS sequence"/>
</dbReference>
<feature type="domain" description="Chitin-binding type-2" evidence="9">
    <location>
        <begin position="24"/>
        <end position="85"/>
    </location>
</feature>
<dbReference type="GO" id="GO:0005576">
    <property type="term" value="C:extracellular region"/>
    <property type="evidence" value="ECO:0007669"/>
    <property type="project" value="InterPro"/>
</dbReference>
<dbReference type="GO" id="GO:0031625">
    <property type="term" value="F:ubiquitin protein ligase binding"/>
    <property type="evidence" value="ECO:0007669"/>
    <property type="project" value="InterPro"/>
</dbReference>
<dbReference type="Pfam" id="PF01607">
    <property type="entry name" value="CBM_14"/>
    <property type="match status" value="2"/>
</dbReference>
<dbReference type="SUPFAM" id="SSF57625">
    <property type="entry name" value="Invertebrate chitin-binding proteins"/>
    <property type="match status" value="2"/>
</dbReference>
<dbReference type="InterPro" id="IPR001373">
    <property type="entry name" value="Cullin_N"/>
</dbReference>
<keyword evidence="12" id="KW-1185">Reference proteome</keyword>
<dbReference type="Gene3D" id="3.10.50.10">
    <property type="match status" value="1"/>
</dbReference>
<dbReference type="InterPro" id="IPR011583">
    <property type="entry name" value="Chitinase_II/V-like_cat"/>
</dbReference>
<dbReference type="GO" id="GO:0004568">
    <property type="term" value="F:chitinase activity"/>
    <property type="evidence" value="ECO:0007669"/>
    <property type="project" value="TreeGrafter"/>
</dbReference>
<accession>A0A812QHU9</accession>
<feature type="domain" description="GH18" evidence="10">
    <location>
        <begin position="230"/>
        <end position="639"/>
    </location>
</feature>
<evidence type="ECO:0000256" key="8">
    <source>
        <dbReference type="SAM" id="MobiDB-lite"/>
    </source>
</evidence>
<dbReference type="InterPro" id="IPR002557">
    <property type="entry name" value="Chitin-bd_dom"/>
</dbReference>
<dbReference type="InterPro" id="IPR029070">
    <property type="entry name" value="Chitinase_insertion_sf"/>
</dbReference>
<dbReference type="GO" id="GO:0006511">
    <property type="term" value="P:ubiquitin-dependent protein catabolic process"/>
    <property type="evidence" value="ECO:0007669"/>
    <property type="project" value="InterPro"/>
</dbReference>
<dbReference type="GO" id="GO:0005975">
    <property type="term" value="P:carbohydrate metabolic process"/>
    <property type="evidence" value="ECO:0007669"/>
    <property type="project" value="InterPro"/>
</dbReference>
<feature type="region of interest" description="Disordered" evidence="8">
    <location>
        <begin position="94"/>
        <end position="119"/>
    </location>
</feature>
<dbReference type="OrthoDB" id="421877at2759"/>
<dbReference type="Gene3D" id="3.20.20.80">
    <property type="entry name" value="Glycosidases"/>
    <property type="match status" value="2"/>
</dbReference>
<dbReference type="Pfam" id="PF00704">
    <property type="entry name" value="Glyco_hydro_18"/>
    <property type="match status" value="1"/>
</dbReference>
<dbReference type="PROSITE" id="PS01095">
    <property type="entry name" value="GH18_1"/>
    <property type="match status" value="1"/>
</dbReference>
<evidence type="ECO:0000259" key="10">
    <source>
        <dbReference type="PROSITE" id="PS51910"/>
    </source>
</evidence>
<feature type="compositionally biased region" description="Low complexity" evidence="8">
    <location>
        <begin position="94"/>
        <end position="116"/>
    </location>
</feature>
<dbReference type="PROSITE" id="PS51910">
    <property type="entry name" value="GH18_2"/>
    <property type="match status" value="1"/>
</dbReference>
<comment type="caution">
    <text evidence="11">The sequence shown here is derived from an EMBL/GenBank/DDBJ whole genome shotgun (WGS) entry which is preliminary data.</text>
</comment>
<dbReference type="EMBL" id="CAJNJA010016143">
    <property type="protein sequence ID" value="CAE7375231.1"/>
    <property type="molecule type" value="Genomic_DNA"/>
</dbReference>
<keyword evidence="4 7" id="KW-0378">Hydrolase</keyword>
<dbReference type="SUPFAM" id="SSF51445">
    <property type="entry name" value="(Trans)glycosidases"/>
    <property type="match status" value="1"/>
</dbReference>
<dbReference type="SUPFAM" id="SSF74788">
    <property type="entry name" value="Cullin repeat-like"/>
    <property type="match status" value="1"/>
</dbReference>
<dbReference type="InterPro" id="IPR016159">
    <property type="entry name" value="Cullin_repeat-like_dom_sf"/>
</dbReference>
<evidence type="ECO:0000256" key="3">
    <source>
        <dbReference type="ARBA" id="ARBA00022669"/>
    </source>
</evidence>
<reference evidence="11" key="1">
    <citation type="submission" date="2021-02" db="EMBL/GenBank/DDBJ databases">
        <authorList>
            <person name="Dougan E. K."/>
            <person name="Rhodes N."/>
            <person name="Thang M."/>
            <person name="Chan C."/>
        </authorList>
    </citation>
    <scope>NUCLEOTIDE SEQUENCE</scope>
</reference>
<keyword evidence="6 7" id="KW-0326">Glycosidase</keyword>
<dbReference type="PANTHER" id="PTHR11177">
    <property type="entry name" value="CHITINASE"/>
    <property type="match status" value="1"/>
</dbReference>
<keyword evidence="3" id="KW-0147">Chitin-binding</keyword>
<protein>
    <submittedName>
        <fullName evidence="11">CUL1 protein</fullName>
    </submittedName>
</protein>
<organism evidence="11 12">
    <name type="scientific">Symbiodinium necroappetens</name>
    <dbReference type="NCBI Taxonomy" id="1628268"/>
    <lineage>
        <taxon>Eukaryota</taxon>
        <taxon>Sar</taxon>
        <taxon>Alveolata</taxon>
        <taxon>Dinophyceae</taxon>
        <taxon>Suessiales</taxon>
        <taxon>Symbiodiniaceae</taxon>
        <taxon>Symbiodinium</taxon>
    </lineage>
</organism>
<comment type="similarity">
    <text evidence="2">Belongs to the glycosyl hydrolase 18 family. Chitinase class II subfamily.</text>
</comment>
<evidence type="ECO:0000256" key="5">
    <source>
        <dbReference type="ARBA" id="ARBA00023157"/>
    </source>
</evidence>
<dbReference type="PANTHER" id="PTHR11177:SF317">
    <property type="entry name" value="CHITINASE 12-RELATED"/>
    <property type="match status" value="1"/>
</dbReference>
<dbReference type="Gene3D" id="2.170.140.10">
    <property type="entry name" value="Chitin binding domain"/>
    <property type="match status" value="1"/>
</dbReference>
<gene>
    <name evidence="11" type="primary">CUL1</name>
    <name evidence="11" type="ORF">SNEC2469_LOCUS10114</name>
</gene>
<dbReference type="InterPro" id="IPR036508">
    <property type="entry name" value="Chitin-bd_dom_sf"/>
</dbReference>
<evidence type="ECO:0000256" key="1">
    <source>
        <dbReference type="ARBA" id="ARBA00006019"/>
    </source>
</evidence>
<evidence type="ECO:0000256" key="2">
    <source>
        <dbReference type="ARBA" id="ARBA00009121"/>
    </source>
</evidence>
<dbReference type="InterPro" id="IPR001223">
    <property type="entry name" value="Glyco_hydro18_cat"/>
</dbReference>
<feature type="domain" description="Chitin-binding type-2" evidence="9">
    <location>
        <begin position="119"/>
        <end position="180"/>
    </location>
</feature>
<evidence type="ECO:0000313" key="12">
    <source>
        <dbReference type="Proteomes" id="UP000601435"/>
    </source>
</evidence>
<dbReference type="GO" id="GO:0008061">
    <property type="term" value="F:chitin binding"/>
    <property type="evidence" value="ECO:0007669"/>
    <property type="project" value="UniProtKB-KW"/>
</dbReference>
<dbReference type="FunFam" id="1.20.1310.10:FF:000001">
    <property type="entry name" value="Cullin 3"/>
    <property type="match status" value="1"/>
</dbReference>
<sequence length="972" mass="107720">MARTAGAGFVQYRNLLQKKASLFDDFCQGKTGLFAAPADADGNVDCQGYYNCFHGNEAMQLCGSGRRFNPATKNCDWKRNVACDSVQTTTLAPGTTTQAATTQSSVSSSPSTSSPTDPSEFCSGKVGLYAAPVDMAGNEDCRGYFNCFHGDEPMQLCVPGQRFNSDLKNCDWSVNVECVTAPTTAGITTTATESSSSTTVSTSMGTTSTSAVEATSTTLATTQPSGTSGKIFVAYFANWFQWWPAPYKFMPSNIAADKITHLNYAFAMIHSSTFKIRHFEDNDVSNWGTGNWEVPCSQQPAGCTKGLYEQVNDLKVAHPHLKTLISIGGWSFNLPASEDAESARRMSRLDAGWTEYVFSDMVSTAGNRQKFVESSIDFCRTWGFDGLDLDWEYPGFIGRGGRVTDKANFATLLRELRAAFDAEGAASGRKALLLTAAVGIGPSTADNAYDVPALDETLDFINLMTYDMYGGWSPEKTAIHSQLYAGEGDSFGDGIPLSGAYVVKDWIARGVSKLALGLVTYSRSFQLQSSTPGQGPGAAGQGYGATQPYSKQVGLASYYEILTLLSEGAEKTYDAARCGAYLQKDDLWMGFDDEESVRCKAAFIKENGLIGGLLWDLPEDDFINGSPIVTAFSEVLPALKDKTDVPLMKELLHRWINHKLYVKWMDRFFTYLDRYYVKLQSVEPLHNRGYSIFNQQVFTSVIKDTRSALLKVINQERQGEHIDQDLVKGVIEIFIDLGLNSSNLYNTEFEEAFLPATSSYFVRQASGWLSEDSFPEYLRKAEAALQAEEQRCNSYLSRTTLPKLRNVVIIAVLQQPQNQLLEKETGVVYLLDNDKREDLARMHRMFSLVENGLNPISQAFRQYVTDRGNQIVDERVEQQKQVSSKTEALNDPTFIQTLLDLHDRFKGIVHECFSQDSLFQKSLKEAFEVFVNRDIGKFSFAALMSSFCDRILKKSGERLSDEEVESRLTKMA</sequence>
<evidence type="ECO:0000256" key="4">
    <source>
        <dbReference type="ARBA" id="ARBA00022801"/>
    </source>
</evidence>
<evidence type="ECO:0000256" key="6">
    <source>
        <dbReference type="ARBA" id="ARBA00023295"/>
    </source>
</evidence>
<dbReference type="PROSITE" id="PS50940">
    <property type="entry name" value="CHIT_BIND_II"/>
    <property type="match status" value="2"/>
</dbReference>
<dbReference type="InterPro" id="IPR017853">
    <property type="entry name" value="GH"/>
</dbReference>
<dbReference type="Gene3D" id="1.20.1310.10">
    <property type="entry name" value="Cullin Repeats"/>
    <property type="match status" value="3"/>
</dbReference>
<dbReference type="GO" id="GO:0006032">
    <property type="term" value="P:chitin catabolic process"/>
    <property type="evidence" value="ECO:0007669"/>
    <property type="project" value="TreeGrafter"/>
</dbReference>
<proteinExistence type="inferred from homology"/>
<evidence type="ECO:0000256" key="7">
    <source>
        <dbReference type="RuleBase" id="RU000489"/>
    </source>
</evidence>
<dbReference type="Pfam" id="PF00888">
    <property type="entry name" value="Cullin"/>
    <property type="match status" value="1"/>
</dbReference>
<comment type="similarity">
    <text evidence="1">Belongs to the cullin family.</text>
</comment>
<dbReference type="InterPro" id="IPR050314">
    <property type="entry name" value="Glycosyl_Hydrlase_18"/>
</dbReference>
<keyword evidence="5" id="KW-1015">Disulfide bond</keyword>
<evidence type="ECO:0000259" key="9">
    <source>
        <dbReference type="PROSITE" id="PS50940"/>
    </source>
</evidence>
<dbReference type="InterPro" id="IPR001579">
    <property type="entry name" value="Glyco_hydro_18_chit_AS"/>
</dbReference>
<evidence type="ECO:0000313" key="11">
    <source>
        <dbReference type="EMBL" id="CAE7375231.1"/>
    </source>
</evidence>
<name>A0A812QHU9_9DINO</name>
<dbReference type="SMART" id="SM00494">
    <property type="entry name" value="ChtBD2"/>
    <property type="match status" value="2"/>
</dbReference>
<dbReference type="SMART" id="SM00636">
    <property type="entry name" value="Glyco_18"/>
    <property type="match status" value="1"/>
</dbReference>
<dbReference type="SUPFAM" id="SSF54556">
    <property type="entry name" value="Chitinase insertion domain"/>
    <property type="match status" value="1"/>
</dbReference>